<dbReference type="InterPro" id="IPR025883">
    <property type="entry name" value="Cadherin-like_domain"/>
</dbReference>
<dbReference type="eggNOG" id="COG5184">
    <property type="taxonomic scope" value="Bacteria"/>
</dbReference>
<dbReference type="Pfam" id="PF12733">
    <property type="entry name" value="Cadherin-like"/>
    <property type="match status" value="1"/>
</dbReference>
<dbReference type="PROSITE" id="PS51257">
    <property type="entry name" value="PROKAR_LIPOPROTEIN"/>
    <property type="match status" value="1"/>
</dbReference>
<accession>C8PT37</accession>
<evidence type="ECO:0000313" key="3">
    <source>
        <dbReference type="Proteomes" id="UP000004509"/>
    </source>
</evidence>
<dbReference type="OrthoDB" id="354998at2"/>
<feature type="domain" description="Cadherin-like beta-sandwich-like" evidence="1">
    <location>
        <begin position="348"/>
        <end position="434"/>
    </location>
</feature>
<dbReference type="EMBL" id="ACYH01000059">
    <property type="protein sequence ID" value="EEV19391.1"/>
    <property type="molecule type" value="Genomic_DNA"/>
</dbReference>
<evidence type="ECO:0000259" key="1">
    <source>
        <dbReference type="Pfam" id="PF12733"/>
    </source>
</evidence>
<organism evidence="2 3">
    <name type="scientific">Treponema vincentii ATCC 35580</name>
    <dbReference type="NCBI Taxonomy" id="596324"/>
    <lineage>
        <taxon>Bacteria</taxon>
        <taxon>Pseudomonadati</taxon>
        <taxon>Spirochaetota</taxon>
        <taxon>Spirochaetia</taxon>
        <taxon>Spirochaetales</taxon>
        <taxon>Treponemataceae</taxon>
        <taxon>Treponema</taxon>
    </lineage>
</organism>
<protein>
    <recommendedName>
        <fullName evidence="1">Cadherin-like beta-sandwich-like domain-containing protein</fullName>
    </recommendedName>
</protein>
<reference evidence="2 3" key="1">
    <citation type="submission" date="2009-07" db="EMBL/GenBank/DDBJ databases">
        <authorList>
            <person name="Madupu R."/>
            <person name="Sebastian Y."/>
            <person name="Durkin A.S."/>
            <person name="Torralba M."/>
            <person name="Methe B."/>
            <person name="Sutton G.G."/>
            <person name="Strausberg R.L."/>
            <person name="Nelson K.E."/>
        </authorList>
    </citation>
    <scope>NUCLEOTIDE SEQUENCE [LARGE SCALE GENOMIC DNA]</scope>
    <source>
        <strain evidence="2 3">ATCC 35580</strain>
    </source>
</reference>
<gene>
    <name evidence="2" type="ORF">TREVI0001_1764</name>
</gene>
<dbReference type="Proteomes" id="UP000004509">
    <property type="component" value="Unassembled WGS sequence"/>
</dbReference>
<comment type="caution">
    <text evidence="2">The sequence shown here is derived from an EMBL/GenBank/DDBJ whole genome shotgun (WGS) entry which is preliminary data.</text>
</comment>
<proteinExistence type="predicted"/>
<dbReference type="AlphaFoldDB" id="C8PT37"/>
<dbReference type="STRING" id="596324.TREVI0001_1764"/>
<dbReference type="RefSeq" id="WP_006189805.1">
    <property type="nucleotide sequence ID" value="NZ_ACYH01000059.1"/>
</dbReference>
<name>C8PT37_9SPIR</name>
<evidence type="ECO:0000313" key="2">
    <source>
        <dbReference type="EMBL" id="EEV19391.1"/>
    </source>
</evidence>
<sequence>MKSLQKYFCTIFLFLTIIIIAGCNPNVGTSGNGSATITAGFAVTDAEGNACSLTDDGTAHSATVKTDKATLTVTVQPFNAEVLIDGENTKQKELTFSTHGESKTVTVVISYNDAKQTHSLTLRYYKGALNKITVTDNNGNEARVSYSGNAGYVASVGTKKAKVQVETFDTADTVKIDGAETKTVDVDFGDKETEKTLTVQVVHNGVEEQEKITIHYLDPALTPRDPVLTGITVKNADDESQVFALSPRFQKYNSSYTIAVPATVNRIKVEASADTGINPTIVDGEIHALQEGNNVIKVTTVQADNSTNTYEYTLTVKKAPANASSDATLGSLTLESKFGGIPQTFIDAAAAFNPATDTYTCTMNAYCNEFYITATPGEANAAMTVSANGGASLLLESGKSTKFTPLKAGENTFVITVTAANALTTKTYTVKANRPAGSFVLATFSGTGLNDFYKEWLDEYKEKGKIGSKNFDATVSKDLPSTTITAAPEFPVTTKMKIKINQDAAKDFNGSETIDLTKEMLTSPGYVRVQIILLSDVLVVDEYSPNVYTLWIKKVDTAAENKNSLTNLEVQYYGNGYKFYEIKLNETFVSTKTDYTVTLPFGVTEIRVTATPESQKAYIDGWQGSLTNAFFAPFDKEIKIPVIAQNGDRKEYTIKPTSLPATTIKIENIVEGQTIDLSNLPSEGLTVTGSFTNPSGYVSDIWVGSSGLPIQMEKGGKWVQAELTGSTTFKAVLPLDALKELPNGLRDIKAGAFNIQGLAVGVTRVPVTITGNTVLTATVKVTIKSEFTIPANATMSIVAVDDEWWVKQEDVVFVSNELPVSGISFPTDIPLCGIPIGRKCRIDVYIHEKIFGKDTLLYYDTVTDFETAASGNNCTINLKAAQ</sequence>